<organism evidence="2 3">
    <name type="scientific">Cristinia sonorae</name>
    <dbReference type="NCBI Taxonomy" id="1940300"/>
    <lineage>
        <taxon>Eukaryota</taxon>
        <taxon>Fungi</taxon>
        <taxon>Dikarya</taxon>
        <taxon>Basidiomycota</taxon>
        <taxon>Agaricomycotina</taxon>
        <taxon>Agaricomycetes</taxon>
        <taxon>Agaricomycetidae</taxon>
        <taxon>Agaricales</taxon>
        <taxon>Pleurotineae</taxon>
        <taxon>Stephanosporaceae</taxon>
        <taxon>Cristinia</taxon>
    </lineage>
</organism>
<dbReference type="Proteomes" id="UP000813824">
    <property type="component" value="Unassembled WGS sequence"/>
</dbReference>
<sequence>MNMHHGYRLRSNGPVERPSSIPVPKSSQGTISKSSSAVSVADKLATRDISEQPASRAGSPALGSAAPSEYSAVTRTRTYSQVAQARSPSSASHADEEYPGPVPEKSSDVSNTSNKSVSSSELSREPSEDVNYDDGVPWTTAFSHSRETEKPMPASPKERHSLEQSPEGIRARMAKGKTVDPRNWGSSGIPEEELDISTSSVC</sequence>
<feature type="compositionally biased region" description="Polar residues" evidence="1">
    <location>
        <begin position="71"/>
        <end position="92"/>
    </location>
</feature>
<name>A0A8K0UJQ0_9AGAR</name>
<evidence type="ECO:0000313" key="2">
    <source>
        <dbReference type="EMBL" id="KAH8094955.1"/>
    </source>
</evidence>
<feature type="compositionally biased region" description="Low complexity" evidence="1">
    <location>
        <begin position="108"/>
        <end position="121"/>
    </location>
</feature>
<evidence type="ECO:0000256" key="1">
    <source>
        <dbReference type="SAM" id="MobiDB-lite"/>
    </source>
</evidence>
<keyword evidence="3" id="KW-1185">Reference proteome</keyword>
<feature type="compositionally biased region" description="Low complexity" evidence="1">
    <location>
        <begin position="26"/>
        <end position="43"/>
    </location>
</feature>
<dbReference type="AlphaFoldDB" id="A0A8K0UJQ0"/>
<feature type="compositionally biased region" description="Low complexity" evidence="1">
    <location>
        <begin position="53"/>
        <end position="68"/>
    </location>
</feature>
<evidence type="ECO:0000313" key="3">
    <source>
        <dbReference type="Proteomes" id="UP000813824"/>
    </source>
</evidence>
<reference evidence="2" key="1">
    <citation type="journal article" date="2021" name="New Phytol.">
        <title>Evolutionary innovations through gain and loss of genes in the ectomycorrhizal Boletales.</title>
        <authorList>
            <person name="Wu G."/>
            <person name="Miyauchi S."/>
            <person name="Morin E."/>
            <person name="Kuo A."/>
            <person name="Drula E."/>
            <person name="Varga T."/>
            <person name="Kohler A."/>
            <person name="Feng B."/>
            <person name="Cao Y."/>
            <person name="Lipzen A."/>
            <person name="Daum C."/>
            <person name="Hundley H."/>
            <person name="Pangilinan J."/>
            <person name="Johnson J."/>
            <person name="Barry K."/>
            <person name="LaButti K."/>
            <person name="Ng V."/>
            <person name="Ahrendt S."/>
            <person name="Min B."/>
            <person name="Choi I.G."/>
            <person name="Park H."/>
            <person name="Plett J.M."/>
            <person name="Magnuson J."/>
            <person name="Spatafora J.W."/>
            <person name="Nagy L.G."/>
            <person name="Henrissat B."/>
            <person name="Grigoriev I.V."/>
            <person name="Yang Z.L."/>
            <person name="Xu J."/>
            <person name="Martin F.M."/>
        </authorList>
    </citation>
    <scope>NUCLEOTIDE SEQUENCE</scope>
    <source>
        <strain evidence="2">KKN 215</strain>
    </source>
</reference>
<accession>A0A8K0UJQ0</accession>
<dbReference type="OrthoDB" id="3205788at2759"/>
<comment type="caution">
    <text evidence="2">The sequence shown here is derived from an EMBL/GenBank/DDBJ whole genome shotgun (WGS) entry which is preliminary data.</text>
</comment>
<feature type="compositionally biased region" description="Basic and acidic residues" evidence="1">
    <location>
        <begin position="144"/>
        <end position="162"/>
    </location>
</feature>
<proteinExistence type="predicted"/>
<protein>
    <submittedName>
        <fullName evidence="2">Uncharacterized protein</fullName>
    </submittedName>
</protein>
<dbReference type="EMBL" id="JAEVFJ010000024">
    <property type="protein sequence ID" value="KAH8094955.1"/>
    <property type="molecule type" value="Genomic_DNA"/>
</dbReference>
<gene>
    <name evidence="2" type="ORF">BXZ70DRAFT_1066253</name>
</gene>
<feature type="region of interest" description="Disordered" evidence="1">
    <location>
        <begin position="1"/>
        <end position="202"/>
    </location>
</feature>